<dbReference type="EMBL" id="JACHGY010000001">
    <property type="protein sequence ID" value="MBB6429570.1"/>
    <property type="molecule type" value="Genomic_DNA"/>
</dbReference>
<dbReference type="InterPro" id="IPR011650">
    <property type="entry name" value="Peptidase_M20_dimer"/>
</dbReference>
<name>A0A7X0LJP0_9BACT</name>
<evidence type="ECO:0000256" key="5">
    <source>
        <dbReference type="ARBA" id="ARBA00022801"/>
    </source>
</evidence>
<evidence type="ECO:0000256" key="7">
    <source>
        <dbReference type="PIRSR" id="PIRSR001235-1"/>
    </source>
</evidence>
<dbReference type="Pfam" id="PF01546">
    <property type="entry name" value="Peptidase_M20"/>
    <property type="match status" value="1"/>
</dbReference>
<dbReference type="InterPro" id="IPR036264">
    <property type="entry name" value="Bact_exopeptidase_dim_dom"/>
</dbReference>
<dbReference type="Gene3D" id="3.30.70.360">
    <property type="match status" value="1"/>
</dbReference>
<feature type="binding site" evidence="7">
    <location>
        <position position="418"/>
    </location>
    <ligand>
        <name>Zn(2+)</name>
        <dbReference type="ChEBI" id="CHEBI:29105"/>
        <label>2</label>
    </ligand>
</feature>
<comment type="caution">
    <text evidence="10">The sequence shown here is derived from an EMBL/GenBank/DDBJ whole genome shotgun (WGS) entry which is preliminary data.</text>
</comment>
<gene>
    <name evidence="10" type="ORF">HNQ40_001376</name>
</gene>
<feature type="binding site" evidence="8">
    <location>
        <position position="311"/>
    </location>
    <ligand>
        <name>allantoate</name>
        <dbReference type="ChEBI" id="CHEBI:17536"/>
    </ligand>
</feature>
<keyword evidence="11" id="KW-1185">Reference proteome</keyword>
<proteinExistence type="inferred from homology"/>
<keyword evidence="4 7" id="KW-0479">Metal-binding</keyword>
<evidence type="ECO:0000313" key="10">
    <source>
        <dbReference type="EMBL" id="MBB6429570.1"/>
    </source>
</evidence>
<dbReference type="EC" id="3.5.3.9" evidence="10"/>
<evidence type="ECO:0000256" key="6">
    <source>
        <dbReference type="ARBA" id="ARBA00023211"/>
    </source>
</evidence>
<dbReference type="AlphaFoldDB" id="A0A7X0LJP0"/>
<feature type="binding site" evidence="7">
    <location>
        <position position="227"/>
    </location>
    <ligand>
        <name>Zn(2+)</name>
        <dbReference type="ChEBI" id="CHEBI:29105"/>
        <label>1</label>
    </ligand>
</feature>
<feature type="binding site" evidence="7">
    <location>
        <position position="128"/>
    </location>
    <ligand>
        <name>Zn(2+)</name>
        <dbReference type="ChEBI" id="CHEBI:29105"/>
        <label>2</label>
    </ligand>
</feature>
<evidence type="ECO:0000313" key="11">
    <source>
        <dbReference type="Proteomes" id="UP000541810"/>
    </source>
</evidence>
<evidence type="ECO:0000256" key="1">
    <source>
        <dbReference type="ARBA" id="ARBA00001936"/>
    </source>
</evidence>
<feature type="binding site" evidence="7">
    <location>
        <position position="163"/>
    </location>
    <ligand>
        <name>Zn(2+)</name>
        <dbReference type="ChEBI" id="CHEBI:29105"/>
        <label>2</label>
    </ligand>
</feature>
<evidence type="ECO:0000256" key="3">
    <source>
        <dbReference type="ARBA" id="ARBA00011738"/>
    </source>
</evidence>
<dbReference type="Gene3D" id="3.40.630.10">
    <property type="entry name" value="Zn peptidases"/>
    <property type="match status" value="1"/>
</dbReference>
<evidence type="ECO:0000259" key="9">
    <source>
        <dbReference type="Pfam" id="PF07687"/>
    </source>
</evidence>
<comment type="similarity">
    <text evidence="2">Belongs to the peptidase M20 family.</text>
</comment>
<dbReference type="InterPro" id="IPR010158">
    <property type="entry name" value="Amidase_Cbmase"/>
</dbReference>
<dbReference type="Pfam" id="PF07687">
    <property type="entry name" value="M20_dimer"/>
    <property type="match status" value="1"/>
</dbReference>
<comment type="subunit">
    <text evidence="3">Homodimer.</text>
</comment>
<dbReference type="PANTHER" id="PTHR32494">
    <property type="entry name" value="ALLANTOATE DEIMINASE-RELATED"/>
    <property type="match status" value="1"/>
</dbReference>
<dbReference type="RefSeq" id="WP_221435409.1">
    <property type="nucleotide sequence ID" value="NZ_JACHGY010000001.1"/>
</dbReference>
<feature type="domain" description="Peptidase M20 dimerisation" evidence="9">
    <location>
        <begin position="249"/>
        <end position="342"/>
    </location>
</feature>
<dbReference type="GO" id="GO:0047652">
    <property type="term" value="F:allantoate deiminase activity"/>
    <property type="evidence" value="ECO:0007669"/>
    <property type="project" value="UniProtKB-EC"/>
</dbReference>
<evidence type="ECO:0000256" key="2">
    <source>
        <dbReference type="ARBA" id="ARBA00006153"/>
    </source>
</evidence>
<keyword evidence="5 10" id="KW-0378">Hydrolase</keyword>
<organism evidence="10 11">
    <name type="scientific">Algisphaera agarilytica</name>
    <dbReference type="NCBI Taxonomy" id="1385975"/>
    <lineage>
        <taxon>Bacteria</taxon>
        <taxon>Pseudomonadati</taxon>
        <taxon>Planctomycetota</taxon>
        <taxon>Phycisphaerae</taxon>
        <taxon>Phycisphaerales</taxon>
        <taxon>Phycisphaeraceae</taxon>
        <taxon>Algisphaera</taxon>
    </lineage>
</organism>
<keyword evidence="7" id="KW-0862">Zinc</keyword>
<feature type="binding site" evidence="7">
    <location>
        <position position="128"/>
    </location>
    <ligand>
        <name>Zn(2+)</name>
        <dbReference type="ChEBI" id="CHEBI:29105"/>
        <label>1</label>
    </ligand>
</feature>
<feature type="binding site" evidence="7">
    <location>
        <position position="117"/>
    </location>
    <ligand>
        <name>Zn(2+)</name>
        <dbReference type="ChEBI" id="CHEBI:29105"/>
        <label>1</label>
    </ligand>
</feature>
<dbReference type="Proteomes" id="UP000541810">
    <property type="component" value="Unassembled WGS sequence"/>
</dbReference>
<reference evidence="10 11" key="1">
    <citation type="submission" date="2020-08" db="EMBL/GenBank/DDBJ databases">
        <title>Genomic Encyclopedia of Type Strains, Phase IV (KMG-IV): sequencing the most valuable type-strain genomes for metagenomic binning, comparative biology and taxonomic classification.</title>
        <authorList>
            <person name="Goeker M."/>
        </authorList>
    </citation>
    <scope>NUCLEOTIDE SEQUENCE [LARGE SCALE GENOMIC DNA]</scope>
    <source>
        <strain evidence="10 11">DSM 103725</strain>
    </source>
</reference>
<feature type="binding site" evidence="8">
    <location>
        <position position="252"/>
    </location>
    <ligand>
        <name>allantoate</name>
        <dbReference type="ChEBI" id="CHEBI:17536"/>
    </ligand>
</feature>
<dbReference type="SUPFAM" id="SSF53187">
    <property type="entry name" value="Zn-dependent exopeptidases"/>
    <property type="match status" value="1"/>
</dbReference>
<dbReference type="GO" id="GO:0046872">
    <property type="term" value="F:metal ion binding"/>
    <property type="evidence" value="ECO:0007669"/>
    <property type="project" value="UniProtKB-KW"/>
</dbReference>
<dbReference type="InterPro" id="IPR001261">
    <property type="entry name" value="ArgE/DapE_CS"/>
</dbReference>
<dbReference type="InterPro" id="IPR002933">
    <property type="entry name" value="Peptidase_M20"/>
</dbReference>
<dbReference type="NCBIfam" id="TIGR01879">
    <property type="entry name" value="hydantase"/>
    <property type="match status" value="1"/>
</dbReference>
<sequence length="453" mass="49053">MDFLMANPATSIRVDALAKRVMQRCDHLSNHTQEPGRITRLFLSPAIRAIHVDLSAWMREIGMDVRTDAAGNLVGRLAASSQPHVEPTLYDKSSDETQVLDAIQPDAPRPVLLLGSHIDTVPNAGKYDGLLGVIVALAVAERLQELQQQLPFDLDVVAFSEEEGVRFSKPYLGSAAIAGRFDPAWLDRRDDRGQTMHSVITEFGLDPAQICNAAYNPQQVLGFIEMHVEQGPVLERLNKPVGVVNAIAGQSRLILRFSGQAGHAGTTPMYPRQDALVSAAHLIAEVQDYGRSIDGLRATVGYVNCHPNVRNVIPGDVEVSLDVRHAMDDVREIAVEALLETATRIANDDGVAVEVLENQPQPATEMDAVLNGVLAQAMEDAGHEPFDLLSGAGHDAVAMADAFPVAMLFVRHPDGVSHNPSERVNEADVAVSIEVLTRAVQRLASQVRESALT</sequence>
<feature type="binding site" evidence="8">
    <location>
        <position position="324"/>
    </location>
    <ligand>
        <name>allantoate</name>
        <dbReference type="ChEBI" id="CHEBI:17536"/>
    </ligand>
</feature>
<evidence type="ECO:0000256" key="8">
    <source>
        <dbReference type="PIRSR" id="PIRSR001235-2"/>
    </source>
</evidence>
<dbReference type="CDD" id="cd03884">
    <property type="entry name" value="M20_bAS"/>
    <property type="match status" value="1"/>
</dbReference>
<keyword evidence="6" id="KW-0464">Manganese</keyword>
<dbReference type="PROSITE" id="PS00758">
    <property type="entry name" value="ARGE_DAPE_CPG2_1"/>
    <property type="match status" value="1"/>
</dbReference>
<dbReference type="SUPFAM" id="SSF55031">
    <property type="entry name" value="Bacterial exopeptidase dimerisation domain"/>
    <property type="match status" value="1"/>
</dbReference>
<evidence type="ECO:0000256" key="4">
    <source>
        <dbReference type="ARBA" id="ARBA00022723"/>
    </source>
</evidence>
<dbReference type="PANTHER" id="PTHR32494:SF19">
    <property type="entry name" value="ALLANTOATE DEIMINASE-RELATED"/>
    <property type="match status" value="1"/>
</dbReference>
<accession>A0A7X0LJP0</accession>
<comment type="cofactor">
    <cofactor evidence="7">
        <name>Zn(2+)</name>
        <dbReference type="ChEBI" id="CHEBI:29105"/>
    </cofactor>
    <text evidence="7">Binds 2 Zn(2+) ions per subunit.</text>
</comment>
<protein>
    <submittedName>
        <fullName evidence="10">Allantoate deiminase</fullName>
        <ecNumber evidence="10">3.5.3.9</ecNumber>
    </submittedName>
</protein>
<dbReference type="PIRSF" id="PIRSF001235">
    <property type="entry name" value="Amidase_carbamoylase"/>
    <property type="match status" value="1"/>
</dbReference>
<comment type="cofactor">
    <cofactor evidence="1">
        <name>Mn(2+)</name>
        <dbReference type="ChEBI" id="CHEBI:29035"/>
    </cofactor>
</comment>